<dbReference type="EMBL" id="JACAZI010000013">
    <property type="protein sequence ID" value="KAF7345458.1"/>
    <property type="molecule type" value="Genomic_DNA"/>
</dbReference>
<gene>
    <name evidence="2" type="ORF">MVEN_01563900</name>
</gene>
<name>A0A8H6XQ70_9AGAR</name>
<feature type="compositionally biased region" description="Low complexity" evidence="1">
    <location>
        <begin position="43"/>
        <end position="55"/>
    </location>
</feature>
<feature type="compositionally biased region" description="Basic residues" evidence="1">
    <location>
        <begin position="136"/>
        <end position="148"/>
    </location>
</feature>
<sequence>MDQAALLGLNAGLKPRGKKKKRSALANASNPHHLRNYVPSRLPHSSPSHNPNSGHGANGVPLSANSGVLGPLPLRFLSADIPPRRRRGGSKNAKTPAQPAGEGPALTNPADEWICAFCEYQLFYGDDAQHRRAVRSRKKILKRRRRARERKENSGKDGEDEYEMHPGWAPGAPTDGMADVPKQTKWRGGGGGVDKEQGRAELGAG</sequence>
<reference evidence="2" key="1">
    <citation type="submission" date="2020-05" db="EMBL/GenBank/DDBJ databases">
        <title>Mycena genomes resolve the evolution of fungal bioluminescence.</title>
        <authorList>
            <person name="Tsai I.J."/>
        </authorList>
    </citation>
    <scope>NUCLEOTIDE SEQUENCE</scope>
    <source>
        <strain evidence="2">CCC161011</strain>
    </source>
</reference>
<dbReference type="Proteomes" id="UP000620124">
    <property type="component" value="Unassembled WGS sequence"/>
</dbReference>
<evidence type="ECO:0000256" key="1">
    <source>
        <dbReference type="SAM" id="MobiDB-lite"/>
    </source>
</evidence>
<accession>A0A8H6XQ70</accession>
<feature type="region of interest" description="Disordered" evidence="1">
    <location>
        <begin position="1"/>
        <end position="106"/>
    </location>
</feature>
<protein>
    <submittedName>
        <fullName evidence="2">Uncharacterized protein</fullName>
    </submittedName>
</protein>
<keyword evidence="3" id="KW-1185">Reference proteome</keyword>
<comment type="caution">
    <text evidence="2">The sequence shown here is derived from an EMBL/GenBank/DDBJ whole genome shotgun (WGS) entry which is preliminary data.</text>
</comment>
<evidence type="ECO:0000313" key="3">
    <source>
        <dbReference type="Proteomes" id="UP000620124"/>
    </source>
</evidence>
<feature type="region of interest" description="Disordered" evidence="1">
    <location>
        <begin position="136"/>
        <end position="205"/>
    </location>
</feature>
<organism evidence="2 3">
    <name type="scientific">Mycena venus</name>
    <dbReference type="NCBI Taxonomy" id="2733690"/>
    <lineage>
        <taxon>Eukaryota</taxon>
        <taxon>Fungi</taxon>
        <taxon>Dikarya</taxon>
        <taxon>Basidiomycota</taxon>
        <taxon>Agaricomycotina</taxon>
        <taxon>Agaricomycetes</taxon>
        <taxon>Agaricomycetidae</taxon>
        <taxon>Agaricales</taxon>
        <taxon>Marasmiineae</taxon>
        <taxon>Mycenaceae</taxon>
        <taxon>Mycena</taxon>
    </lineage>
</organism>
<evidence type="ECO:0000313" key="2">
    <source>
        <dbReference type="EMBL" id="KAF7345458.1"/>
    </source>
</evidence>
<proteinExistence type="predicted"/>
<dbReference type="OrthoDB" id="2507488at2759"/>
<dbReference type="AlphaFoldDB" id="A0A8H6XQ70"/>